<dbReference type="InterPro" id="IPR014756">
    <property type="entry name" value="Ig_E-set"/>
</dbReference>
<sequence length="1035" mass="106382">MAEDMATYNYTATGQTAGAGATASNPNAANNATGTFNVGVARVAVAASGSWNVIGNSGAIAIHFILFENNQALVMQRPDLTNPNPYLLTASGQREIAAVYNVQSNTFVPFHIAESPFCSGHVIMPNGNGLIAGGDNVDLMAPFLTNGFFSLRIFNPFGPSYSLGPNMPTGRWYPTLATLADGTILIMGGAQAEGGGYAANCGIPDPSINNPSYIIYNPTANSLSGDVAFAPLAAAWPINLYPFLAVLPNSGSVFVITGASIGAYVIGATSNWAPQVLVVGGSSTDCANGGTPSSGNSYLINAAPGANHAPVAEGMPVARVMGDCVGLPDGTTFCCNGGLQGIAGGGPGYGNVAGGATAGTIYDPAQPVGSRWRQVADSQILRFYHSVATLTQNAEVLVTGSEATVDYRVQIFTPPYLQGGGARPTISSAPTNIVPGTSITISFSNVDTIDRVVLSKLAAVTHSTHMDARQLVLACTAAAGSTTCQAPPDATVAPSGQYLLFILRNGVPSVGQYVFVTQGSATSTGGGSNGGTTVPIGPPTLGGGTYTIQSAGKTGANCRGFASVNGNCANNLIDTWFNQDGSGRQVFSFQQPQAGVNSYTITVTAGRTGCGNPFWSQQACGGLNYPDLYYLDDASGRQRFAVQAVPNVAGQYYIIALGRPGTCGSYLSVAACTSPDLLVRFATGDDRSGLQRWILTPTAPVAGGAITVGAPPLPSNTYTIASVGKTCRPFASVGNPCTNTAIDTWFNQDGSGRQVFNLQLLGGGANSYTITTTSGRAGCDTPFWSSPACGGAANAVLAATDDGSGAERFSIVPVNGQAGQYNIIAANRGTCANVLSVQACTSNNFLAGYSAGDDGSGLQRWTIVQTPIPAGTAAAQVLANGNYRIVVAAGRQNCEQYLLGPSCGDANQNPIGGPLLENDGDPRSVWQVTLVTGATNTYNIVSTNRAACPSYMSGAGCPNPIGPQVGFFGNDDGSGNQRWTLTAAPNNFGVYDVQEAGRTTCANYLSVQQCGGNLYPDLYYMDDTSGRQQWRFVPA</sequence>
<dbReference type="InterPro" id="IPR011043">
    <property type="entry name" value="Gal_Oxase/kelch_b-propeller"/>
</dbReference>
<evidence type="ECO:0000259" key="2">
    <source>
        <dbReference type="Pfam" id="PF07250"/>
    </source>
</evidence>
<dbReference type="Pfam" id="PF09118">
    <property type="entry name" value="GO-like_E_set"/>
    <property type="match status" value="1"/>
</dbReference>
<dbReference type="InterPro" id="IPR009880">
    <property type="entry name" value="Glyoxal_oxidase_N"/>
</dbReference>
<dbReference type="InterPro" id="IPR013783">
    <property type="entry name" value="Ig-like_fold"/>
</dbReference>
<protein>
    <submittedName>
        <fullName evidence="4">Uncharacterized protein</fullName>
    </submittedName>
</protein>
<dbReference type="Pfam" id="PF07250">
    <property type="entry name" value="Glyoxal_oxid_N"/>
    <property type="match status" value="1"/>
</dbReference>
<evidence type="ECO:0000313" key="4">
    <source>
        <dbReference type="EMBL" id="KAK9818531.1"/>
    </source>
</evidence>
<dbReference type="Proteomes" id="UP001438707">
    <property type="component" value="Unassembled WGS sequence"/>
</dbReference>
<dbReference type="Gene3D" id="2.60.40.10">
    <property type="entry name" value="Immunoglobulins"/>
    <property type="match status" value="1"/>
</dbReference>
<gene>
    <name evidence="4" type="ORF">WJX74_010738</name>
</gene>
<proteinExistence type="predicted"/>
<dbReference type="SUPFAM" id="SSF50965">
    <property type="entry name" value="Galactose oxidase, central domain"/>
    <property type="match status" value="1"/>
</dbReference>
<dbReference type="EMBL" id="JALJOS010000061">
    <property type="protein sequence ID" value="KAK9818531.1"/>
    <property type="molecule type" value="Genomic_DNA"/>
</dbReference>
<feature type="domain" description="Galactose oxidase-like Early set" evidence="3">
    <location>
        <begin position="423"/>
        <end position="515"/>
    </location>
</feature>
<keyword evidence="1" id="KW-0732">Signal</keyword>
<dbReference type="AlphaFoldDB" id="A0AAW1PXW5"/>
<evidence type="ECO:0000256" key="1">
    <source>
        <dbReference type="ARBA" id="ARBA00022729"/>
    </source>
</evidence>
<comment type="caution">
    <text evidence="4">The sequence shown here is derived from an EMBL/GenBank/DDBJ whole genome shotgun (WGS) entry which is preliminary data.</text>
</comment>
<dbReference type="CDD" id="cd02851">
    <property type="entry name" value="E_set_GO_C"/>
    <property type="match status" value="1"/>
</dbReference>
<keyword evidence="5" id="KW-1185">Reference proteome</keyword>
<dbReference type="PANTHER" id="PTHR32208:SF21">
    <property type="entry name" value="LOW QUALITY PROTEIN: ALDEHYDE OXIDASE GLOX-LIKE"/>
    <property type="match status" value="1"/>
</dbReference>
<reference evidence="4 5" key="1">
    <citation type="journal article" date="2024" name="Nat. Commun.">
        <title>Phylogenomics reveals the evolutionary origins of lichenization in chlorophyte algae.</title>
        <authorList>
            <person name="Puginier C."/>
            <person name="Libourel C."/>
            <person name="Otte J."/>
            <person name="Skaloud P."/>
            <person name="Haon M."/>
            <person name="Grisel S."/>
            <person name="Petersen M."/>
            <person name="Berrin J.G."/>
            <person name="Delaux P.M."/>
            <person name="Dal Grande F."/>
            <person name="Keller J."/>
        </authorList>
    </citation>
    <scope>NUCLEOTIDE SEQUENCE [LARGE SCALE GENOMIC DNA]</scope>
    <source>
        <strain evidence="4 5">SAG 2145</strain>
    </source>
</reference>
<dbReference type="PANTHER" id="PTHR32208">
    <property type="entry name" value="SECRETED PROTEIN-RELATED"/>
    <property type="match status" value="1"/>
</dbReference>
<dbReference type="SUPFAM" id="SSF81296">
    <property type="entry name" value="E set domains"/>
    <property type="match status" value="1"/>
</dbReference>
<organism evidence="4 5">
    <name type="scientific">Apatococcus lobatus</name>
    <dbReference type="NCBI Taxonomy" id="904363"/>
    <lineage>
        <taxon>Eukaryota</taxon>
        <taxon>Viridiplantae</taxon>
        <taxon>Chlorophyta</taxon>
        <taxon>core chlorophytes</taxon>
        <taxon>Trebouxiophyceae</taxon>
        <taxon>Chlorellales</taxon>
        <taxon>Chlorellaceae</taxon>
        <taxon>Apatococcus</taxon>
    </lineage>
</organism>
<evidence type="ECO:0000259" key="3">
    <source>
        <dbReference type="Pfam" id="PF09118"/>
    </source>
</evidence>
<dbReference type="InterPro" id="IPR015202">
    <property type="entry name" value="GO-like_E_set"/>
</dbReference>
<name>A0AAW1PXW5_9CHLO</name>
<evidence type="ECO:0000313" key="5">
    <source>
        <dbReference type="Proteomes" id="UP001438707"/>
    </source>
</evidence>
<dbReference type="Gene3D" id="2.130.10.80">
    <property type="entry name" value="Galactose oxidase/kelch, beta-propeller"/>
    <property type="match status" value="1"/>
</dbReference>
<feature type="domain" description="Glyoxal oxidase N-terminal" evidence="2">
    <location>
        <begin position="273"/>
        <end position="410"/>
    </location>
</feature>
<accession>A0AAW1PXW5</accession>
<dbReference type="InterPro" id="IPR037293">
    <property type="entry name" value="Gal_Oxidase_central_sf"/>
</dbReference>